<reference evidence="7" key="1">
    <citation type="submission" date="2017-02" db="UniProtKB">
        <authorList>
            <consortium name="WormBaseParasite"/>
        </authorList>
    </citation>
    <scope>IDENTIFICATION</scope>
</reference>
<name>A0A0R3SKW5_HYMDI</name>
<dbReference type="PANTHER" id="PTHR23050">
    <property type="entry name" value="CALCIUM BINDING PROTEIN"/>
    <property type="match status" value="1"/>
</dbReference>
<dbReference type="WBParaSite" id="HDID_0000558001-mRNA-1">
    <property type="protein sequence ID" value="HDID_0000558001-mRNA-1"/>
    <property type="gene ID" value="HDID_0000558001"/>
</dbReference>
<dbReference type="PROSITE" id="PS00018">
    <property type="entry name" value="EF_HAND_1"/>
    <property type="match status" value="3"/>
</dbReference>
<dbReference type="InterPro" id="IPR001751">
    <property type="entry name" value="S100/CaBP7/8-like_CS"/>
</dbReference>
<evidence type="ECO:0000256" key="2">
    <source>
        <dbReference type="ARBA" id="ARBA00022737"/>
    </source>
</evidence>
<reference evidence="5 6" key="2">
    <citation type="submission" date="2018-11" db="EMBL/GenBank/DDBJ databases">
        <authorList>
            <consortium name="Pathogen Informatics"/>
        </authorList>
    </citation>
    <scope>NUCLEOTIDE SEQUENCE [LARGE SCALE GENOMIC DNA]</scope>
</reference>
<dbReference type="Gene3D" id="1.10.238.10">
    <property type="entry name" value="EF-hand"/>
    <property type="match status" value="2"/>
</dbReference>
<keyword evidence="2" id="KW-0677">Repeat</keyword>
<proteinExistence type="predicted"/>
<dbReference type="SMART" id="SM00054">
    <property type="entry name" value="EFh"/>
    <property type="match status" value="4"/>
</dbReference>
<sequence>MSVNQGMSNSPSEELLDELREVFAIFDRDHNGYVSLSELKSMMKQFNRACTNDEAKEILGRLDTNHDGKIDFHEFVAMMQPLLSEEGTDVYHRMAFKFFDKNGDESISTDELKHVLKTLHLKLSDNEVDEMIKEADLDGNGVISFEEFKNMMRKPQ</sequence>
<dbReference type="FunFam" id="1.10.238.10:FF:000336">
    <property type="entry name" value="HLH domain-containing protein"/>
    <property type="match status" value="1"/>
</dbReference>
<feature type="domain" description="EF-hand" evidence="4">
    <location>
        <begin position="123"/>
        <end position="156"/>
    </location>
</feature>
<evidence type="ECO:0000313" key="6">
    <source>
        <dbReference type="Proteomes" id="UP000274504"/>
    </source>
</evidence>
<feature type="domain" description="EF-hand" evidence="4">
    <location>
        <begin position="50"/>
        <end position="85"/>
    </location>
</feature>
<evidence type="ECO:0000313" key="7">
    <source>
        <dbReference type="WBParaSite" id="HDID_0000558001-mRNA-1"/>
    </source>
</evidence>
<gene>
    <name evidence="5" type="ORF">HDID_LOCUS5578</name>
</gene>
<dbReference type="AlphaFoldDB" id="A0A0R3SKW5"/>
<dbReference type="OrthoDB" id="6056548at2759"/>
<dbReference type="PROSITE" id="PS50222">
    <property type="entry name" value="EF_HAND_2"/>
    <property type="match status" value="4"/>
</dbReference>
<dbReference type="InterPro" id="IPR018247">
    <property type="entry name" value="EF_Hand_1_Ca_BS"/>
</dbReference>
<evidence type="ECO:0000259" key="4">
    <source>
        <dbReference type="PROSITE" id="PS50222"/>
    </source>
</evidence>
<dbReference type="InterPro" id="IPR011992">
    <property type="entry name" value="EF-hand-dom_pair"/>
</dbReference>
<evidence type="ECO:0000256" key="3">
    <source>
        <dbReference type="ARBA" id="ARBA00022837"/>
    </source>
</evidence>
<dbReference type="SUPFAM" id="SSF47473">
    <property type="entry name" value="EF-hand"/>
    <property type="match status" value="1"/>
</dbReference>
<protein>
    <submittedName>
        <fullName evidence="7">Calmodulin</fullName>
    </submittedName>
</protein>
<keyword evidence="1" id="KW-0479">Metal-binding</keyword>
<feature type="domain" description="EF-hand" evidence="4">
    <location>
        <begin position="95"/>
        <end position="122"/>
    </location>
</feature>
<dbReference type="InterPro" id="IPR050145">
    <property type="entry name" value="Centrin_CML-like"/>
</dbReference>
<dbReference type="GO" id="GO:0005509">
    <property type="term" value="F:calcium ion binding"/>
    <property type="evidence" value="ECO:0007669"/>
    <property type="project" value="InterPro"/>
</dbReference>
<dbReference type="Pfam" id="PF13499">
    <property type="entry name" value="EF-hand_7"/>
    <property type="match status" value="2"/>
</dbReference>
<dbReference type="CDD" id="cd00051">
    <property type="entry name" value="EFh"/>
    <property type="match status" value="2"/>
</dbReference>
<dbReference type="Proteomes" id="UP000274504">
    <property type="component" value="Unassembled WGS sequence"/>
</dbReference>
<dbReference type="InterPro" id="IPR002048">
    <property type="entry name" value="EF_hand_dom"/>
</dbReference>
<keyword evidence="3" id="KW-0106">Calcium</keyword>
<dbReference type="PROSITE" id="PS00303">
    <property type="entry name" value="S100_CABP"/>
    <property type="match status" value="1"/>
</dbReference>
<organism evidence="7">
    <name type="scientific">Hymenolepis diminuta</name>
    <name type="common">Rat tapeworm</name>
    <dbReference type="NCBI Taxonomy" id="6216"/>
    <lineage>
        <taxon>Eukaryota</taxon>
        <taxon>Metazoa</taxon>
        <taxon>Spiralia</taxon>
        <taxon>Lophotrochozoa</taxon>
        <taxon>Platyhelminthes</taxon>
        <taxon>Cestoda</taxon>
        <taxon>Eucestoda</taxon>
        <taxon>Cyclophyllidea</taxon>
        <taxon>Hymenolepididae</taxon>
        <taxon>Hymenolepis</taxon>
    </lineage>
</organism>
<evidence type="ECO:0000256" key="1">
    <source>
        <dbReference type="ARBA" id="ARBA00022723"/>
    </source>
</evidence>
<dbReference type="EMBL" id="UYSG01003034">
    <property type="protein sequence ID" value="VDL57896.1"/>
    <property type="molecule type" value="Genomic_DNA"/>
</dbReference>
<accession>A0A0R3SKW5</accession>
<feature type="domain" description="EF-hand" evidence="4">
    <location>
        <begin position="14"/>
        <end position="49"/>
    </location>
</feature>
<dbReference type="FunFam" id="1.10.238.10:FF:000003">
    <property type="entry name" value="Calmodulin A"/>
    <property type="match status" value="1"/>
</dbReference>
<evidence type="ECO:0000313" key="5">
    <source>
        <dbReference type="EMBL" id="VDL57896.1"/>
    </source>
</evidence>
<dbReference type="STRING" id="6216.A0A0R3SKW5"/>